<keyword evidence="7 26" id="KW-0812">Transmembrane</keyword>
<evidence type="ECO:0000256" key="21">
    <source>
        <dbReference type="ARBA" id="ARBA00056891"/>
    </source>
</evidence>
<dbReference type="Gene3D" id="1.20.1250.20">
    <property type="entry name" value="MFS general substrate transporter like domains"/>
    <property type="match status" value="4"/>
</dbReference>
<comment type="catalytic activity">
    <reaction evidence="17">
        <text>N-acetylneuraminate(in) + H(+)(in) = N-acetylneuraminate(out) + H(+)(out)</text>
        <dbReference type="Rhea" id="RHEA:28987"/>
        <dbReference type="ChEBI" id="CHEBI:15378"/>
        <dbReference type="ChEBI" id="CHEBI:35418"/>
    </reaction>
    <physiologicalReaction direction="right-to-left" evidence="17">
        <dbReference type="Rhea" id="RHEA:28989"/>
    </physiologicalReaction>
</comment>
<comment type="caution">
    <text evidence="28">The sequence shown here is derived from an EMBL/GenBank/DDBJ whole genome shotgun (WGS) entry which is preliminary data.</text>
</comment>
<comment type="function">
    <text evidence="21">Receptor for CM101, a polysaccharide produced by group B Streptococcus with antipathoangiogenic properties.</text>
</comment>
<keyword evidence="9 26" id="KW-1133">Transmembrane helix</keyword>
<reference evidence="28" key="1">
    <citation type="journal article" date="2020" name="J Insects Food Feed">
        <title>The yellow mealworm (Tenebrio molitor) genome: a resource for the emerging insects as food and feed industry.</title>
        <authorList>
            <person name="Eriksson T."/>
            <person name="Andere A."/>
            <person name="Kelstrup H."/>
            <person name="Emery V."/>
            <person name="Picard C."/>
        </authorList>
    </citation>
    <scope>NUCLEOTIDE SEQUENCE</scope>
    <source>
        <strain evidence="28">Stoneville</strain>
        <tissue evidence="28">Whole head</tissue>
    </source>
</reference>
<dbReference type="GO" id="GO:0015293">
    <property type="term" value="F:symporter activity"/>
    <property type="evidence" value="ECO:0007669"/>
    <property type="project" value="UniProtKB-KW"/>
</dbReference>
<keyword evidence="14" id="KW-0968">Cytoplasmic vesicle</keyword>
<feature type="transmembrane region" description="Helical" evidence="26">
    <location>
        <begin position="286"/>
        <end position="306"/>
    </location>
</feature>
<evidence type="ECO:0000256" key="8">
    <source>
        <dbReference type="ARBA" id="ARBA00022847"/>
    </source>
</evidence>
<feature type="transmembrane region" description="Helical" evidence="26">
    <location>
        <begin position="675"/>
        <end position="698"/>
    </location>
</feature>
<feature type="transmembrane region" description="Helical" evidence="26">
    <location>
        <begin position="704"/>
        <end position="725"/>
    </location>
</feature>
<dbReference type="InterPro" id="IPR020846">
    <property type="entry name" value="MFS_dom"/>
</dbReference>
<keyword evidence="10" id="KW-0770">Synapse</keyword>
<dbReference type="GO" id="GO:0005765">
    <property type="term" value="C:lysosomal membrane"/>
    <property type="evidence" value="ECO:0007669"/>
    <property type="project" value="UniProtKB-SubCell"/>
</dbReference>
<evidence type="ECO:0000256" key="6">
    <source>
        <dbReference type="ARBA" id="ARBA00022475"/>
    </source>
</evidence>
<dbReference type="GO" id="GO:0006820">
    <property type="term" value="P:monoatomic anion transport"/>
    <property type="evidence" value="ECO:0007669"/>
    <property type="project" value="TreeGrafter"/>
</dbReference>
<feature type="transmembrane region" description="Helical" evidence="26">
    <location>
        <begin position="96"/>
        <end position="118"/>
    </location>
</feature>
<feature type="transmembrane region" description="Helical" evidence="26">
    <location>
        <begin position="181"/>
        <end position="200"/>
    </location>
</feature>
<feature type="domain" description="Major facilitator superfamily (MFS) profile" evidence="27">
    <location>
        <begin position="533"/>
        <end position="959"/>
    </location>
</feature>
<proteinExistence type="predicted"/>
<feature type="transmembrane region" description="Helical" evidence="26">
    <location>
        <begin position="375"/>
        <end position="402"/>
    </location>
</feature>
<dbReference type="GO" id="GO:0046942">
    <property type="term" value="P:carboxylic acid transport"/>
    <property type="evidence" value="ECO:0007669"/>
    <property type="project" value="UniProtKB-ARBA"/>
</dbReference>
<keyword evidence="6" id="KW-1003">Cell membrane</keyword>
<dbReference type="PROSITE" id="PS50850">
    <property type="entry name" value="MFS"/>
    <property type="match status" value="2"/>
</dbReference>
<feature type="transmembrane region" description="Helical" evidence="26">
    <location>
        <begin position="848"/>
        <end position="867"/>
    </location>
</feature>
<feature type="transmembrane region" description="Helical" evidence="26">
    <location>
        <begin position="935"/>
        <end position="954"/>
    </location>
</feature>
<evidence type="ECO:0000256" key="23">
    <source>
        <dbReference type="ARBA" id="ARBA00080244"/>
    </source>
</evidence>
<evidence type="ECO:0000256" key="24">
    <source>
        <dbReference type="ARBA" id="ARBA00081195"/>
    </source>
</evidence>
<name>A0A8J6H6T8_TENMO</name>
<keyword evidence="5" id="KW-0813">Transport</keyword>
<feature type="transmembrane region" description="Helical" evidence="26">
    <location>
        <begin position="904"/>
        <end position="923"/>
    </location>
</feature>
<feature type="transmembrane region" description="Helical" evidence="26">
    <location>
        <begin position="615"/>
        <end position="634"/>
    </location>
</feature>
<evidence type="ECO:0000256" key="11">
    <source>
        <dbReference type="ARBA" id="ARBA00023136"/>
    </source>
</evidence>
<evidence type="ECO:0000256" key="18">
    <source>
        <dbReference type="ARBA" id="ARBA00051403"/>
    </source>
</evidence>
<dbReference type="InterPro" id="IPR011701">
    <property type="entry name" value="MFS"/>
</dbReference>
<evidence type="ECO:0000256" key="4">
    <source>
        <dbReference type="ARBA" id="ARBA00004656"/>
    </source>
</evidence>
<dbReference type="Pfam" id="PF07690">
    <property type="entry name" value="MFS_1"/>
    <property type="match status" value="2"/>
</dbReference>
<evidence type="ECO:0000256" key="12">
    <source>
        <dbReference type="ARBA" id="ARBA00023180"/>
    </source>
</evidence>
<comment type="catalytic activity">
    <reaction evidence="19">
        <text>L-glutamate(out) = L-glutamate(in)</text>
        <dbReference type="Rhea" id="RHEA:66336"/>
        <dbReference type="ChEBI" id="CHEBI:29985"/>
    </reaction>
    <physiologicalReaction direction="left-to-right" evidence="19">
        <dbReference type="Rhea" id="RHEA:66337"/>
    </physiologicalReaction>
</comment>
<gene>
    <name evidence="28" type="ORF">GEV33_009795</name>
</gene>
<keyword evidence="13" id="KW-0458">Lysosome</keyword>
<comment type="subcellular location">
    <subcellularLocation>
        <location evidence="2">Basolateral cell membrane</location>
        <topology evidence="2">Multi-pass membrane protein</topology>
    </subcellularLocation>
    <subcellularLocation>
        <location evidence="3">Cytoplasmic vesicle</location>
        <location evidence="3">Secretory vesicle membrane</location>
        <topology evidence="3">Multi-pass membrane protein</topology>
    </subcellularLocation>
    <subcellularLocation>
        <location evidence="1">Cytoplasmic vesicle</location>
        <location evidence="1">Secretory vesicle</location>
        <location evidence="1">Synaptic vesicle membrane</location>
    </subcellularLocation>
    <subcellularLocation>
        <location evidence="4">Lysosome membrane</location>
    </subcellularLocation>
</comment>
<evidence type="ECO:0000256" key="22">
    <source>
        <dbReference type="ARBA" id="ARBA00069713"/>
    </source>
</evidence>
<evidence type="ECO:0000256" key="19">
    <source>
        <dbReference type="ARBA" id="ARBA00051447"/>
    </source>
</evidence>
<evidence type="ECO:0000256" key="15">
    <source>
        <dbReference type="ARBA" id="ARBA00050101"/>
    </source>
</evidence>
<keyword evidence="12" id="KW-0325">Glycoprotein</keyword>
<dbReference type="GO" id="GO:0016323">
    <property type="term" value="C:basolateral plasma membrane"/>
    <property type="evidence" value="ECO:0007669"/>
    <property type="project" value="UniProtKB-SubCell"/>
</dbReference>
<feature type="transmembrane region" description="Helical" evidence="26">
    <location>
        <begin position="60"/>
        <end position="84"/>
    </location>
</feature>
<evidence type="ECO:0000256" key="9">
    <source>
        <dbReference type="ARBA" id="ARBA00022989"/>
    </source>
</evidence>
<feature type="transmembrane region" description="Helical" evidence="26">
    <location>
        <begin position="584"/>
        <end position="608"/>
    </location>
</feature>
<evidence type="ECO:0000256" key="3">
    <source>
        <dbReference type="ARBA" id="ARBA00004638"/>
    </source>
</evidence>
<evidence type="ECO:0000256" key="5">
    <source>
        <dbReference type="ARBA" id="ARBA00022448"/>
    </source>
</evidence>
<evidence type="ECO:0000256" key="17">
    <source>
        <dbReference type="ARBA" id="ARBA00050625"/>
    </source>
</evidence>
<dbReference type="CDD" id="cd17318">
    <property type="entry name" value="MFS_SLC17"/>
    <property type="match status" value="2"/>
</dbReference>
<dbReference type="PANTHER" id="PTHR11662:SF455">
    <property type="entry name" value="GH23975P"/>
    <property type="match status" value="1"/>
</dbReference>
<evidence type="ECO:0000313" key="29">
    <source>
        <dbReference type="Proteomes" id="UP000719412"/>
    </source>
</evidence>
<dbReference type="PANTHER" id="PTHR11662">
    <property type="entry name" value="SOLUTE CARRIER FAMILY 17"/>
    <property type="match status" value="1"/>
</dbReference>
<feature type="transmembrane region" description="Helical" evidence="26">
    <location>
        <begin position="326"/>
        <end position="355"/>
    </location>
</feature>
<evidence type="ECO:0000256" key="1">
    <source>
        <dbReference type="ARBA" id="ARBA00004432"/>
    </source>
</evidence>
<comment type="catalytic activity">
    <reaction evidence="20">
        <text>D-glucuronate(out) + H(+)(out) = D-glucuronate(in) + H(+)(in)</text>
        <dbReference type="Rhea" id="RHEA:72591"/>
        <dbReference type="ChEBI" id="CHEBI:15378"/>
        <dbReference type="ChEBI" id="CHEBI:58720"/>
    </reaction>
    <physiologicalReaction direction="left-to-right" evidence="20">
        <dbReference type="Rhea" id="RHEA:72592"/>
    </physiologicalReaction>
</comment>
<evidence type="ECO:0000256" key="26">
    <source>
        <dbReference type="SAM" id="Phobius"/>
    </source>
</evidence>
<feature type="transmembrane region" description="Helical" evidence="26">
    <location>
        <begin position="532"/>
        <end position="559"/>
    </location>
</feature>
<feature type="transmembrane region" description="Helical" evidence="26">
    <location>
        <begin position="807"/>
        <end position="827"/>
    </location>
</feature>
<dbReference type="InterPro" id="IPR036259">
    <property type="entry name" value="MFS_trans_sf"/>
</dbReference>
<dbReference type="FunFam" id="1.20.1250.20:FF:000003">
    <property type="entry name" value="Solute carrier family 17 member 3"/>
    <property type="match status" value="2"/>
</dbReference>
<comment type="catalytic activity">
    <reaction evidence="15">
        <text>2 nitrate(out) + H(+)(out) = 2 nitrate(in) + H(+)(in)</text>
        <dbReference type="Rhea" id="RHEA:71539"/>
        <dbReference type="ChEBI" id="CHEBI:15378"/>
        <dbReference type="ChEBI" id="CHEBI:17632"/>
    </reaction>
    <physiologicalReaction direction="left-to-right" evidence="15">
        <dbReference type="Rhea" id="RHEA:71540"/>
    </physiologicalReaction>
</comment>
<comment type="catalytic activity">
    <reaction evidence="16">
        <text>L-aspartate(out) = L-aspartate(in)</text>
        <dbReference type="Rhea" id="RHEA:66332"/>
        <dbReference type="ChEBI" id="CHEBI:29991"/>
    </reaction>
    <physiologicalReaction direction="left-to-right" evidence="16">
        <dbReference type="Rhea" id="RHEA:66333"/>
    </physiologicalReaction>
</comment>
<dbReference type="InterPro" id="IPR050382">
    <property type="entry name" value="MFS_Na/Anion_cotransporter"/>
</dbReference>
<feature type="transmembrane region" description="Helical" evidence="26">
    <location>
        <begin position="873"/>
        <end position="892"/>
    </location>
</feature>
<dbReference type="FunFam" id="1.20.1250.20:FF:000067">
    <property type="entry name" value="sialin isoform X2"/>
    <property type="match status" value="2"/>
</dbReference>
<feature type="transmembrane region" description="Helical" evidence="26">
    <location>
        <begin position="151"/>
        <end position="174"/>
    </location>
</feature>
<evidence type="ECO:0000256" key="14">
    <source>
        <dbReference type="ARBA" id="ARBA00023329"/>
    </source>
</evidence>
<evidence type="ECO:0000259" key="27">
    <source>
        <dbReference type="PROSITE" id="PS50850"/>
    </source>
</evidence>
<dbReference type="AlphaFoldDB" id="A0A8J6H6T8"/>
<evidence type="ECO:0000256" key="2">
    <source>
        <dbReference type="ARBA" id="ARBA00004554"/>
    </source>
</evidence>
<keyword evidence="11 26" id="KW-0472">Membrane</keyword>
<comment type="catalytic activity">
    <reaction evidence="18">
        <text>N-acetyl-L-aspartyl-L-glutamate(out) = N-acetyl-L-aspartyl-L-glutamate(in)</text>
        <dbReference type="Rhea" id="RHEA:72599"/>
        <dbReference type="ChEBI" id="CHEBI:76931"/>
    </reaction>
    <physiologicalReaction direction="left-to-right" evidence="18">
        <dbReference type="Rhea" id="RHEA:72600"/>
    </physiologicalReaction>
</comment>
<evidence type="ECO:0000256" key="25">
    <source>
        <dbReference type="ARBA" id="ARBA00081925"/>
    </source>
</evidence>
<protein>
    <recommendedName>
        <fullName evidence="22">Sialin</fullName>
    </recommendedName>
    <alternativeName>
        <fullName evidence="25">H(+)/nitrate cotransporter</fullName>
    </alternativeName>
    <alternativeName>
        <fullName evidence="23">H(+)/sialic acid cotransporter</fullName>
    </alternativeName>
    <alternativeName>
        <fullName evidence="24">Vesicular excitatory amino acid transporter</fullName>
    </alternativeName>
</protein>
<evidence type="ECO:0000256" key="13">
    <source>
        <dbReference type="ARBA" id="ARBA00023228"/>
    </source>
</evidence>
<accession>A0A8J6H6T8</accession>
<dbReference type="GO" id="GO:0030672">
    <property type="term" value="C:synaptic vesicle membrane"/>
    <property type="evidence" value="ECO:0007669"/>
    <property type="project" value="UniProtKB-SubCell"/>
</dbReference>
<evidence type="ECO:0000256" key="16">
    <source>
        <dbReference type="ARBA" id="ARBA00050554"/>
    </source>
</evidence>
<evidence type="ECO:0000256" key="10">
    <source>
        <dbReference type="ARBA" id="ARBA00023018"/>
    </source>
</evidence>
<evidence type="ECO:0000256" key="20">
    <source>
        <dbReference type="ARBA" id="ARBA00051612"/>
    </source>
</evidence>
<keyword evidence="29" id="KW-1185">Reference proteome</keyword>
<evidence type="ECO:0000313" key="28">
    <source>
        <dbReference type="EMBL" id="KAH0812995.1"/>
    </source>
</evidence>
<dbReference type="EMBL" id="JABDTM020025651">
    <property type="protein sequence ID" value="KAH0812995.1"/>
    <property type="molecule type" value="Genomic_DNA"/>
</dbReference>
<reference evidence="28" key="2">
    <citation type="submission" date="2021-08" db="EMBL/GenBank/DDBJ databases">
        <authorList>
            <person name="Eriksson T."/>
        </authorList>
    </citation>
    <scope>NUCLEOTIDE SEQUENCE</scope>
    <source>
        <strain evidence="28">Stoneville</strain>
        <tissue evidence="28">Whole head</tissue>
    </source>
</reference>
<evidence type="ECO:0000256" key="7">
    <source>
        <dbReference type="ARBA" id="ARBA00022692"/>
    </source>
</evidence>
<organism evidence="28 29">
    <name type="scientific">Tenebrio molitor</name>
    <name type="common">Yellow mealworm beetle</name>
    <dbReference type="NCBI Taxonomy" id="7067"/>
    <lineage>
        <taxon>Eukaryota</taxon>
        <taxon>Metazoa</taxon>
        <taxon>Ecdysozoa</taxon>
        <taxon>Arthropoda</taxon>
        <taxon>Hexapoda</taxon>
        <taxon>Insecta</taxon>
        <taxon>Pterygota</taxon>
        <taxon>Neoptera</taxon>
        <taxon>Endopterygota</taxon>
        <taxon>Coleoptera</taxon>
        <taxon>Polyphaga</taxon>
        <taxon>Cucujiformia</taxon>
        <taxon>Tenebrionidae</taxon>
        <taxon>Tenebrio</taxon>
    </lineage>
</organism>
<feature type="domain" description="Major facilitator superfamily (MFS) profile" evidence="27">
    <location>
        <begin position="9"/>
        <end position="443"/>
    </location>
</feature>
<dbReference type="Proteomes" id="UP000719412">
    <property type="component" value="Unassembled WGS sequence"/>
</dbReference>
<dbReference type="SUPFAM" id="SSF103473">
    <property type="entry name" value="MFS general substrate transporter"/>
    <property type="match status" value="2"/>
</dbReference>
<sequence>MFWKKRRYVVATIAFFGFFNMYALRVNLSIAIVAMTENKTTTLDNGTVIYGPEFDWDSEIQGYILSSFFYGYITTQILGGWISAKIGGKRVFGTGIAVTGALTLLTPCVANVNVYLLLTVRIIEGIFEGVTYPSIHAVWARWAPPLERTRLATLAFSGSYAGTVVAMPLGAYLAESLGWSSIFYFFGSLSLIWFVIWWVVVAESPDKDTRISETELMYIKDSLENIDPNRKIHHPWKEILKSVPVWAIAVSHFSENWGFYTLLTQLPKFMKDILNFDLGQTGFMSALPYLAMGIVIPIAGYIADWLQEKRILTTTQVRKIFNCGGFLAQTVFMLGAAFVLTPGGTIACLTIAVGLNGFAWSGFSVNYLDVAPQHASVLMGLGNTFATLPGIVSPIISGYIVTTPDDLECKRRASLEVSLQFASFFQYDVYYKVVSCASNPKEKIEDRNEVDAGNWANNCLIGEWKSRTQSRTTCRAPQAFLDLCGLHVQCECGSVFNMALTNEKVQSYGTETTLEESAETHPKWMFWKKRRYVVATLAFFGFFNVYALRVNLSIAIVAMTENKTITLDNGTIIYGPEFDWDSKIQGYILSSFFYGYITTQILGGWISARIGGKRVYGAGIAVTAALTLITPWLASVNVYLLLAVRIIEGVFEGVTYPCIHAVWARWAPPLERTRLATLAFSGSYVGTVVAMPLCAYLAESLGWPSIFYFFGTLALIWCAIWWVVVAESPDEDPKISKAELNYIKESLGHIDPNRRIHHPWKEILKSLPVWAIVVSHFSENWGFYTLLTQLPKFMKEILNFDLGRTGFMSALPYLAMSIVIPISGYVADRLQEKGILTTTQVRKLFNCGAFLAQTVFMLGAAFVLTPGGTITCLTLAVGLGGFAWSGFSVNYLDVAPQHASVLMGLGNTVGTLPGILSPIISGYIVTTPTAEEWQIIFYIASAIYLFGCLFYGTFASGEVQPWAIEGRSVKDTPMQERAKEGHENKSFEPDI</sequence>
<keyword evidence="8" id="KW-0769">Symport</keyword>